<gene>
    <name evidence="1" type="ORF">FA15DRAFT_649183</name>
</gene>
<dbReference type="CDD" id="cd10170">
    <property type="entry name" value="ASKHA_NBD_HSP70"/>
    <property type="match status" value="1"/>
</dbReference>
<dbReference type="AlphaFoldDB" id="A0A5C3KFJ3"/>
<protein>
    <recommendedName>
        <fullName evidence="3">Actin-like ATPase domain-containing protein</fullName>
    </recommendedName>
</protein>
<dbReference type="STRING" id="230819.A0A5C3KFJ3"/>
<dbReference type="Proteomes" id="UP000307440">
    <property type="component" value="Unassembled WGS sequence"/>
</dbReference>
<reference evidence="1 2" key="1">
    <citation type="journal article" date="2019" name="Nat. Ecol. Evol.">
        <title>Megaphylogeny resolves global patterns of mushroom evolution.</title>
        <authorList>
            <person name="Varga T."/>
            <person name="Krizsan K."/>
            <person name="Foldi C."/>
            <person name="Dima B."/>
            <person name="Sanchez-Garcia M."/>
            <person name="Sanchez-Ramirez S."/>
            <person name="Szollosi G.J."/>
            <person name="Szarkandi J.G."/>
            <person name="Papp V."/>
            <person name="Albert L."/>
            <person name="Andreopoulos W."/>
            <person name="Angelini C."/>
            <person name="Antonin V."/>
            <person name="Barry K.W."/>
            <person name="Bougher N.L."/>
            <person name="Buchanan P."/>
            <person name="Buyck B."/>
            <person name="Bense V."/>
            <person name="Catcheside P."/>
            <person name="Chovatia M."/>
            <person name="Cooper J."/>
            <person name="Damon W."/>
            <person name="Desjardin D."/>
            <person name="Finy P."/>
            <person name="Geml J."/>
            <person name="Haridas S."/>
            <person name="Hughes K."/>
            <person name="Justo A."/>
            <person name="Karasinski D."/>
            <person name="Kautmanova I."/>
            <person name="Kiss B."/>
            <person name="Kocsube S."/>
            <person name="Kotiranta H."/>
            <person name="LaButti K.M."/>
            <person name="Lechner B.E."/>
            <person name="Liimatainen K."/>
            <person name="Lipzen A."/>
            <person name="Lukacs Z."/>
            <person name="Mihaltcheva S."/>
            <person name="Morgado L.N."/>
            <person name="Niskanen T."/>
            <person name="Noordeloos M.E."/>
            <person name="Ohm R.A."/>
            <person name="Ortiz-Santana B."/>
            <person name="Ovrebo C."/>
            <person name="Racz N."/>
            <person name="Riley R."/>
            <person name="Savchenko A."/>
            <person name="Shiryaev A."/>
            <person name="Soop K."/>
            <person name="Spirin V."/>
            <person name="Szebenyi C."/>
            <person name="Tomsovsky M."/>
            <person name="Tulloss R.E."/>
            <person name="Uehling J."/>
            <person name="Grigoriev I.V."/>
            <person name="Vagvolgyi C."/>
            <person name="Papp T."/>
            <person name="Martin F.M."/>
            <person name="Miettinen O."/>
            <person name="Hibbett D.S."/>
            <person name="Nagy L.G."/>
        </authorList>
    </citation>
    <scope>NUCLEOTIDE SEQUENCE [LARGE SCALE GENOMIC DNA]</scope>
    <source>
        <strain evidence="1 2">CBS 121175</strain>
    </source>
</reference>
<dbReference type="PANTHER" id="PTHR14187">
    <property type="entry name" value="ALPHA KINASE/ELONGATION FACTOR 2 KINASE"/>
    <property type="match status" value="1"/>
</dbReference>
<evidence type="ECO:0000313" key="2">
    <source>
        <dbReference type="Proteomes" id="UP000307440"/>
    </source>
</evidence>
<evidence type="ECO:0000313" key="1">
    <source>
        <dbReference type="EMBL" id="TFK18830.1"/>
    </source>
</evidence>
<evidence type="ECO:0008006" key="3">
    <source>
        <dbReference type="Google" id="ProtNLM"/>
    </source>
</evidence>
<dbReference type="Gene3D" id="3.30.420.40">
    <property type="match status" value="2"/>
</dbReference>
<accession>A0A5C3KFJ3</accession>
<dbReference type="EMBL" id="ML210376">
    <property type="protein sequence ID" value="TFK18830.1"/>
    <property type="molecule type" value="Genomic_DNA"/>
</dbReference>
<proteinExistence type="predicted"/>
<dbReference type="PANTHER" id="PTHR14187:SF5">
    <property type="entry name" value="HEAT SHOCK 70 KDA PROTEIN 12A"/>
    <property type="match status" value="1"/>
</dbReference>
<name>A0A5C3KFJ3_COPMA</name>
<sequence length="599" mass="66659">MPPDTRPPYSGTNRKLVLALDVGTTYSGISYCILDPGQVPEVKGVTKFPAQEHISGASKIPTVLYYNQAGEVCAAGAETMRDGIQDMAEDEGWIKVEWFKLHIRPKSDVSSHVTSNIPPLPPGRTAVSVLADFLKYLYQCGKAFIEETHINGEALWRMLEPTIDYVITHPNGWEGYQQSQIRNAVVLAKMIPDTPNGHARVTFVTEGEASLHFCIESGLMSGNMALKEGEGVIVVDAGGGTIDISSYQVSKQDGSKQTFREVITPACHFFGSVFVSVNARIFLKKLLEDSIYLEDLDHIVDRFDKVTKLRFRVDTQTQYIKFGATRDNDPLAQIRNGQLKLAGTDVAEFFESSIKCILKAVAEINTNLYGIKHVVLVGGFSASDWLYTKVKDALGAKGLAVLRPEYHINKAVSDGAVTFFLGRSVESRIAKFAYGIRCGIAYSEENPEHRARKESRYNAVDGSFKLIHFEVLVPKGTALRESTEISNSDYTYMVKTRGAQQVVRIPIRAYRGINEDPEWEDNDPENYLQLCTIVVDERHLDFLPALSQKTDGSLGLYWSVPLTFIVSFGDTEMRAQVAWLDKGVEKRSPSQIIYDPNDV</sequence>
<keyword evidence="2" id="KW-1185">Reference proteome</keyword>
<dbReference type="InterPro" id="IPR043129">
    <property type="entry name" value="ATPase_NBD"/>
</dbReference>
<dbReference type="SUPFAM" id="SSF53067">
    <property type="entry name" value="Actin-like ATPase domain"/>
    <property type="match status" value="2"/>
</dbReference>
<organism evidence="1 2">
    <name type="scientific">Coprinopsis marcescibilis</name>
    <name type="common">Agaric fungus</name>
    <name type="synonym">Psathyrella marcescibilis</name>
    <dbReference type="NCBI Taxonomy" id="230819"/>
    <lineage>
        <taxon>Eukaryota</taxon>
        <taxon>Fungi</taxon>
        <taxon>Dikarya</taxon>
        <taxon>Basidiomycota</taxon>
        <taxon>Agaricomycotina</taxon>
        <taxon>Agaricomycetes</taxon>
        <taxon>Agaricomycetidae</taxon>
        <taxon>Agaricales</taxon>
        <taxon>Agaricineae</taxon>
        <taxon>Psathyrellaceae</taxon>
        <taxon>Coprinopsis</taxon>
    </lineage>
</organism>
<dbReference type="OrthoDB" id="2963168at2759"/>